<dbReference type="Gene3D" id="1.10.150.690">
    <property type="entry name" value="DUF2063"/>
    <property type="match status" value="1"/>
</dbReference>
<dbReference type="Proteomes" id="UP001595476">
    <property type="component" value="Unassembled WGS sequence"/>
</dbReference>
<feature type="domain" description="Putative DNA-binding" evidence="1">
    <location>
        <begin position="15"/>
        <end position="112"/>
    </location>
</feature>
<evidence type="ECO:0000259" key="1">
    <source>
        <dbReference type="Pfam" id="PF09836"/>
    </source>
</evidence>
<protein>
    <submittedName>
        <fullName evidence="2">DUF2063 domain-containing protein</fullName>
    </submittedName>
</protein>
<sequence>MSTKNTASKMSLKEMQLAFYEGIFNPHNDTNLSQLSNTICRTDAPLSAEDRIGIYRGSILGGITEALTAIYPVCVKLVGETYFTHMVAGYLTQYASGSPDLGDYGEHLPQYIADFTPAKELFYMPDVAQLEWYWHKAFNAEEAGNAPKISYTLADLGNVTEEQQPSLQFCLTPSAFLMTSDYPVHQIWEVNQDDHQGDQTVNLDDGAVQLVIWRSADYGMRIDLLRDAEYQFLFALDQQKTFGEIAQLTCGEHLNELLPKFIQLGLIAGFNLTN</sequence>
<accession>A0ABV7HAY5</accession>
<dbReference type="RefSeq" id="WP_386719191.1">
    <property type="nucleotide sequence ID" value="NZ_JBHRSZ010000004.1"/>
</dbReference>
<proteinExistence type="predicted"/>
<name>A0ABV7HAY5_9GAMM</name>
<dbReference type="Pfam" id="PF09836">
    <property type="entry name" value="DUF2063"/>
    <property type="match status" value="1"/>
</dbReference>
<evidence type="ECO:0000313" key="3">
    <source>
        <dbReference type="Proteomes" id="UP001595476"/>
    </source>
</evidence>
<keyword evidence="3" id="KW-1185">Reference proteome</keyword>
<dbReference type="EMBL" id="JBHRSZ010000004">
    <property type="protein sequence ID" value="MFC3151084.1"/>
    <property type="molecule type" value="Genomic_DNA"/>
</dbReference>
<organism evidence="2 3">
    <name type="scientific">Litoribrevibacter euphylliae</name>
    <dbReference type="NCBI Taxonomy" id="1834034"/>
    <lineage>
        <taxon>Bacteria</taxon>
        <taxon>Pseudomonadati</taxon>
        <taxon>Pseudomonadota</taxon>
        <taxon>Gammaproteobacteria</taxon>
        <taxon>Oceanospirillales</taxon>
        <taxon>Oceanospirillaceae</taxon>
        <taxon>Litoribrevibacter</taxon>
    </lineage>
</organism>
<dbReference type="InterPro" id="IPR018640">
    <property type="entry name" value="DUF2063"/>
</dbReference>
<reference evidence="3" key="1">
    <citation type="journal article" date="2019" name="Int. J. Syst. Evol. Microbiol.">
        <title>The Global Catalogue of Microorganisms (GCM) 10K type strain sequencing project: providing services to taxonomists for standard genome sequencing and annotation.</title>
        <authorList>
            <consortium name="The Broad Institute Genomics Platform"/>
            <consortium name="The Broad Institute Genome Sequencing Center for Infectious Disease"/>
            <person name="Wu L."/>
            <person name="Ma J."/>
        </authorList>
    </citation>
    <scope>NUCLEOTIDE SEQUENCE [LARGE SCALE GENOMIC DNA]</scope>
    <source>
        <strain evidence="3">KCTC 52438</strain>
    </source>
</reference>
<dbReference type="InterPro" id="IPR044922">
    <property type="entry name" value="DUF2063_N_sf"/>
</dbReference>
<comment type="caution">
    <text evidence="2">The sequence shown here is derived from an EMBL/GenBank/DDBJ whole genome shotgun (WGS) entry which is preliminary data.</text>
</comment>
<evidence type="ECO:0000313" key="2">
    <source>
        <dbReference type="EMBL" id="MFC3151084.1"/>
    </source>
</evidence>
<gene>
    <name evidence="2" type="ORF">ACFOEK_08595</name>
</gene>